<evidence type="ECO:0000256" key="9">
    <source>
        <dbReference type="ARBA" id="ARBA00023027"/>
    </source>
</evidence>
<dbReference type="GO" id="GO:0006260">
    <property type="term" value="P:DNA replication"/>
    <property type="evidence" value="ECO:0007669"/>
    <property type="project" value="UniProtKB-KW"/>
</dbReference>
<dbReference type="FunFam" id="3.40.50.10190:FF:000054">
    <property type="entry name" value="DNA ligase"/>
    <property type="match status" value="1"/>
</dbReference>
<keyword evidence="4 13" id="KW-0235">DNA replication</keyword>
<dbReference type="GO" id="GO:0006281">
    <property type="term" value="P:DNA repair"/>
    <property type="evidence" value="ECO:0007669"/>
    <property type="project" value="UniProtKB-KW"/>
</dbReference>
<comment type="similarity">
    <text evidence="12 13">Belongs to the NAD-dependent DNA ligase family. LigA subfamily.</text>
</comment>
<dbReference type="KEGG" id="cik:H0194_10385"/>
<dbReference type="Gene3D" id="1.10.287.610">
    <property type="entry name" value="Helix hairpin bin"/>
    <property type="match status" value="1"/>
</dbReference>
<dbReference type="Gene3D" id="6.20.10.30">
    <property type="match status" value="1"/>
</dbReference>
<evidence type="ECO:0000313" key="18">
    <source>
        <dbReference type="Proteomes" id="UP000515743"/>
    </source>
</evidence>
<dbReference type="InterPro" id="IPR041663">
    <property type="entry name" value="DisA/LigA_HHH"/>
</dbReference>
<feature type="active site" description="N6-AMP-lysine intermediate" evidence="13">
    <location>
        <position position="116"/>
    </location>
</feature>
<keyword evidence="7 13" id="KW-0862">Zinc</keyword>
<dbReference type="Gene3D" id="3.40.50.10190">
    <property type="entry name" value="BRCT domain"/>
    <property type="match status" value="1"/>
</dbReference>
<comment type="function">
    <text evidence="13">DNA ligase that catalyzes the formation of phosphodiester linkages between 5'-phosphoryl and 3'-hydroxyl groups in double-stranded DNA using NAD as a coenzyme and as the energy source for the reaction. It is essential for DNA replication and repair of damaged DNA.</text>
</comment>
<feature type="binding site" evidence="13">
    <location>
        <position position="414"/>
    </location>
    <ligand>
        <name>Zn(2+)</name>
        <dbReference type="ChEBI" id="CHEBI:29105"/>
    </ligand>
</feature>
<dbReference type="GO" id="GO:0046872">
    <property type="term" value="F:metal ion binding"/>
    <property type="evidence" value="ECO:0007669"/>
    <property type="project" value="UniProtKB-KW"/>
</dbReference>
<dbReference type="PROSITE" id="PS50172">
    <property type="entry name" value="BRCT"/>
    <property type="match status" value="1"/>
</dbReference>
<comment type="catalytic activity">
    <reaction evidence="11 13 14">
        <text>NAD(+) + (deoxyribonucleotide)n-3'-hydroxyl + 5'-phospho-(deoxyribonucleotide)m = (deoxyribonucleotide)n+m + AMP + beta-nicotinamide D-nucleotide.</text>
        <dbReference type="EC" id="6.5.1.2"/>
    </reaction>
</comment>
<dbReference type="InterPro" id="IPR001357">
    <property type="entry name" value="BRCT_dom"/>
</dbReference>
<evidence type="ECO:0000256" key="6">
    <source>
        <dbReference type="ARBA" id="ARBA00022763"/>
    </source>
</evidence>
<dbReference type="InterPro" id="IPR036420">
    <property type="entry name" value="BRCT_dom_sf"/>
</dbReference>
<feature type="binding site" evidence="13">
    <location>
        <position position="436"/>
    </location>
    <ligand>
        <name>Zn(2+)</name>
        <dbReference type="ChEBI" id="CHEBI:29105"/>
    </ligand>
</feature>
<dbReference type="SMART" id="SM00292">
    <property type="entry name" value="BRCT"/>
    <property type="match status" value="1"/>
</dbReference>
<sequence length="685" mass="74650">MASVTDKTEMSDLQRQWSELADEVRHHRELYYKGEPTIPDADFDALFQQLQALEAEHPELAVPDSPTMEVGAPVDAALPDIEHLERMMSLDNVFDAAELQDWLDRTPAQTYLTELKIDGASIDLVYRDGELATAATRGDGRVGEDITTNAKVIADIPHRLTGTAEYPVPALVEIRGEVYMTPEDFAEINAERAEEGKPTFANPRNSAAGGLRMKNPEDVKKRRLRMVSHGIGAREGFEPASQFDAYKALEAWGLPVSQYTERVHTAVEVQERVSYWADHRHDAVFEMDGLVVKVDDLASQRQLGATSRAPRWAIAYKYPPEEVTTKLIDIQVGVGRTGRVTPYAVMEPVFVSGSTVSMATLHNQTEVKRKGVRIGDTVVIRKAGEIIPEVLGPVAEKRDGTEVEWQFPKDCPSCGTTLAPQKEGDADWRCPNTQSCPAQLSARLEYLAGRGAFDIEALGEKGALDLITSGVLTDESDLFNLTEEELEKSAVYTTKAGKVNASGKKLLKNLDQAKQADLWRVIVALSIRHVGPTAARALASRYGALPALIDAPVEHLAETDGVGSISAQALKDWFAVEWHRNIVDKWAAAGVRMEDDQSDKAPQTLEGLTVVVTGTLENFSRDSAKEAIISRGGKAAGSVSKKTDFVVAGANAGSKAEKAEALGVPILDEDGFTELLEKGPEAVQS</sequence>
<dbReference type="InterPro" id="IPR004150">
    <property type="entry name" value="NAD_DNA_ligase_OB"/>
</dbReference>
<dbReference type="SUPFAM" id="SSF47781">
    <property type="entry name" value="RuvA domain 2-like"/>
    <property type="match status" value="1"/>
</dbReference>
<dbReference type="PROSITE" id="PS01055">
    <property type="entry name" value="DNA_LIGASE_N1"/>
    <property type="match status" value="1"/>
</dbReference>
<dbReference type="InterPro" id="IPR013839">
    <property type="entry name" value="DNAligase_adenylation"/>
</dbReference>
<evidence type="ECO:0000256" key="8">
    <source>
        <dbReference type="ARBA" id="ARBA00022842"/>
    </source>
</evidence>
<dbReference type="PANTHER" id="PTHR23389">
    <property type="entry name" value="CHROMOSOME TRANSMISSION FIDELITY FACTOR 18"/>
    <property type="match status" value="1"/>
</dbReference>
<keyword evidence="18" id="KW-1185">Reference proteome</keyword>
<feature type="binding site" evidence="13">
    <location>
        <position position="114"/>
    </location>
    <ligand>
        <name>NAD(+)</name>
        <dbReference type="ChEBI" id="CHEBI:57540"/>
    </ligand>
</feature>
<dbReference type="NCBIfam" id="NF005932">
    <property type="entry name" value="PRK07956.1"/>
    <property type="match status" value="1"/>
</dbReference>
<keyword evidence="8 13" id="KW-0460">Magnesium</keyword>
<feature type="binding site" evidence="13">
    <location>
        <begin position="89"/>
        <end position="90"/>
    </location>
    <ligand>
        <name>NAD(+)</name>
        <dbReference type="ChEBI" id="CHEBI:57540"/>
    </ligand>
</feature>
<dbReference type="Pfam" id="PF03119">
    <property type="entry name" value="DNA_ligase_ZBD"/>
    <property type="match status" value="1"/>
</dbReference>
<dbReference type="PANTHER" id="PTHR23389:SF9">
    <property type="entry name" value="DNA LIGASE"/>
    <property type="match status" value="1"/>
</dbReference>
<accession>A0A7G7CPA6</accession>
<dbReference type="EMBL" id="CP059404">
    <property type="protein sequence ID" value="QNE89422.1"/>
    <property type="molecule type" value="Genomic_DNA"/>
</dbReference>
<evidence type="ECO:0000313" key="17">
    <source>
        <dbReference type="EMBL" id="QNE89422.1"/>
    </source>
</evidence>
<dbReference type="Pfam" id="PF03120">
    <property type="entry name" value="OB_DNA_ligase"/>
    <property type="match status" value="1"/>
</dbReference>
<dbReference type="CDD" id="cd00114">
    <property type="entry name" value="LIGANc"/>
    <property type="match status" value="1"/>
</dbReference>
<name>A0A7G7CPA6_9CORY</name>
<evidence type="ECO:0000256" key="3">
    <source>
        <dbReference type="ARBA" id="ARBA00022598"/>
    </source>
</evidence>
<dbReference type="SUPFAM" id="SSF50249">
    <property type="entry name" value="Nucleic acid-binding proteins"/>
    <property type="match status" value="1"/>
</dbReference>
<evidence type="ECO:0000256" key="4">
    <source>
        <dbReference type="ARBA" id="ARBA00022705"/>
    </source>
</evidence>
<proteinExistence type="inferred from homology"/>
<evidence type="ECO:0000259" key="16">
    <source>
        <dbReference type="PROSITE" id="PS50172"/>
    </source>
</evidence>
<feature type="binding site" evidence="13">
    <location>
        <position position="317"/>
    </location>
    <ligand>
        <name>NAD(+)</name>
        <dbReference type="ChEBI" id="CHEBI:57540"/>
    </ligand>
</feature>
<dbReference type="InterPro" id="IPR001679">
    <property type="entry name" value="DNA_ligase"/>
</dbReference>
<dbReference type="InterPro" id="IPR012340">
    <property type="entry name" value="NA-bd_OB-fold"/>
</dbReference>
<keyword evidence="13" id="KW-0464">Manganese</keyword>
<evidence type="ECO:0000256" key="5">
    <source>
        <dbReference type="ARBA" id="ARBA00022723"/>
    </source>
</evidence>
<feature type="binding site" evidence="13">
    <location>
        <position position="430"/>
    </location>
    <ligand>
        <name>Zn(2+)</name>
        <dbReference type="ChEBI" id="CHEBI:29105"/>
    </ligand>
</feature>
<evidence type="ECO:0000256" key="13">
    <source>
        <dbReference type="HAMAP-Rule" id="MF_01588"/>
    </source>
</evidence>
<keyword evidence="6 13" id="KW-0227">DNA damage</keyword>
<evidence type="ECO:0000256" key="10">
    <source>
        <dbReference type="ARBA" id="ARBA00023204"/>
    </source>
</evidence>
<feature type="binding site" evidence="13">
    <location>
        <position position="293"/>
    </location>
    <ligand>
        <name>NAD(+)</name>
        <dbReference type="ChEBI" id="CHEBI:57540"/>
    </ligand>
</feature>
<dbReference type="InterPro" id="IPR018239">
    <property type="entry name" value="DNA_ligase_AS"/>
</dbReference>
<keyword evidence="9 13" id="KW-0520">NAD</keyword>
<dbReference type="Gene3D" id="3.30.470.30">
    <property type="entry name" value="DNA ligase/mRNA capping enzyme"/>
    <property type="match status" value="1"/>
</dbReference>
<dbReference type="NCBIfam" id="TIGR00575">
    <property type="entry name" value="dnlj"/>
    <property type="match status" value="1"/>
</dbReference>
<dbReference type="InterPro" id="IPR013840">
    <property type="entry name" value="DNAligase_N"/>
</dbReference>
<dbReference type="GO" id="GO:0005829">
    <property type="term" value="C:cytosol"/>
    <property type="evidence" value="ECO:0007669"/>
    <property type="project" value="TreeGrafter"/>
</dbReference>
<dbReference type="Pfam" id="PF12826">
    <property type="entry name" value="HHH_2"/>
    <property type="match status" value="1"/>
</dbReference>
<dbReference type="PIRSF" id="PIRSF001604">
    <property type="entry name" value="LigA"/>
    <property type="match status" value="1"/>
</dbReference>
<feature type="binding site" evidence="13">
    <location>
        <position position="411"/>
    </location>
    <ligand>
        <name>Zn(2+)</name>
        <dbReference type="ChEBI" id="CHEBI:29105"/>
    </ligand>
</feature>
<dbReference type="InterPro" id="IPR033136">
    <property type="entry name" value="DNA_ligase_CS"/>
</dbReference>
<dbReference type="FunFam" id="2.40.50.140:FF:000012">
    <property type="entry name" value="DNA ligase"/>
    <property type="match status" value="1"/>
</dbReference>
<dbReference type="Gene3D" id="1.10.150.20">
    <property type="entry name" value="5' to 3' exonuclease, C-terminal subdomain"/>
    <property type="match status" value="2"/>
</dbReference>
<keyword evidence="5 13" id="KW-0479">Metal-binding</keyword>
<dbReference type="PROSITE" id="PS01056">
    <property type="entry name" value="DNA_LIGASE_N2"/>
    <property type="match status" value="1"/>
</dbReference>
<dbReference type="InterPro" id="IPR010994">
    <property type="entry name" value="RuvA_2-like"/>
</dbReference>
<evidence type="ECO:0000256" key="7">
    <source>
        <dbReference type="ARBA" id="ARBA00022833"/>
    </source>
</evidence>
<dbReference type="HAMAP" id="MF_01588">
    <property type="entry name" value="DNA_ligase_A"/>
    <property type="match status" value="1"/>
</dbReference>
<dbReference type="SUPFAM" id="SSF56091">
    <property type="entry name" value="DNA ligase/mRNA capping enzyme, catalytic domain"/>
    <property type="match status" value="1"/>
</dbReference>
<feature type="domain" description="BRCT" evidence="16">
    <location>
        <begin position="600"/>
        <end position="679"/>
    </location>
</feature>
<dbReference type="EC" id="6.5.1.2" evidence="1 13"/>
<evidence type="ECO:0000256" key="14">
    <source>
        <dbReference type="RuleBase" id="RU000618"/>
    </source>
</evidence>
<dbReference type="SMART" id="SM00532">
    <property type="entry name" value="LIGANc"/>
    <property type="match status" value="1"/>
</dbReference>
<evidence type="ECO:0000256" key="11">
    <source>
        <dbReference type="ARBA" id="ARBA00034005"/>
    </source>
</evidence>
<dbReference type="Gene3D" id="2.40.50.140">
    <property type="entry name" value="Nucleic acid-binding proteins"/>
    <property type="match status" value="1"/>
</dbReference>
<feature type="binding site" evidence="13">
    <location>
        <position position="137"/>
    </location>
    <ligand>
        <name>NAD(+)</name>
        <dbReference type="ChEBI" id="CHEBI:57540"/>
    </ligand>
</feature>
<dbReference type="Pfam" id="PF01653">
    <property type="entry name" value="DNA_ligase_aden"/>
    <property type="match status" value="1"/>
</dbReference>
<organism evidence="17 18">
    <name type="scientific">Corynebacterium incognita</name>
    <dbReference type="NCBI Taxonomy" id="2754725"/>
    <lineage>
        <taxon>Bacteria</taxon>
        <taxon>Bacillati</taxon>
        <taxon>Actinomycetota</taxon>
        <taxon>Actinomycetes</taxon>
        <taxon>Mycobacteriales</taxon>
        <taxon>Corynebacteriaceae</taxon>
        <taxon>Corynebacterium</taxon>
    </lineage>
</organism>
<dbReference type="AlphaFoldDB" id="A0A7G7CPA6"/>
<feature type="binding site" evidence="13">
    <location>
        <begin position="40"/>
        <end position="44"/>
    </location>
    <ligand>
        <name>NAD(+)</name>
        <dbReference type="ChEBI" id="CHEBI:57540"/>
    </ligand>
</feature>
<dbReference type="SUPFAM" id="SSF52113">
    <property type="entry name" value="BRCT domain"/>
    <property type="match status" value="1"/>
</dbReference>
<dbReference type="Pfam" id="PF00533">
    <property type="entry name" value="BRCT"/>
    <property type="match status" value="1"/>
</dbReference>
<feature type="region of interest" description="Disordered" evidence="15">
    <location>
        <begin position="193"/>
        <end position="212"/>
    </location>
</feature>
<evidence type="ECO:0000256" key="2">
    <source>
        <dbReference type="ARBA" id="ARBA00013308"/>
    </source>
</evidence>
<keyword evidence="3 13" id="KW-0436">Ligase</keyword>
<protein>
    <recommendedName>
        <fullName evidence="2 13">DNA ligase</fullName>
        <ecNumber evidence="1 13">6.5.1.2</ecNumber>
    </recommendedName>
    <alternativeName>
        <fullName evidence="13">Polydeoxyribonucleotide synthase [NAD(+)]</fullName>
    </alternativeName>
</protein>
<evidence type="ECO:0000256" key="1">
    <source>
        <dbReference type="ARBA" id="ARBA00012722"/>
    </source>
</evidence>
<keyword evidence="10 13" id="KW-0234">DNA repair</keyword>
<dbReference type="CDD" id="cd17748">
    <property type="entry name" value="BRCT_DNA_ligase_like"/>
    <property type="match status" value="1"/>
</dbReference>
<reference evidence="17 18" key="1">
    <citation type="submission" date="2020-07" db="EMBL/GenBank/DDBJ databases">
        <title>Complete genome and description of Corynebacterium incognita strain Marseille-Q3630 sp. nov.</title>
        <authorList>
            <person name="Boxberger M."/>
        </authorList>
    </citation>
    <scope>NUCLEOTIDE SEQUENCE [LARGE SCALE GENOMIC DNA]</scope>
    <source>
        <strain evidence="17 18">Marseille-Q3630</strain>
    </source>
</reference>
<gene>
    <name evidence="13 17" type="primary">ligA</name>
    <name evidence="17" type="ORF">H0194_10385</name>
</gene>
<dbReference type="RefSeq" id="WP_185175796.1">
    <property type="nucleotide sequence ID" value="NZ_CP059404.1"/>
</dbReference>
<comment type="cofactor">
    <cofactor evidence="13">
        <name>Mg(2+)</name>
        <dbReference type="ChEBI" id="CHEBI:18420"/>
    </cofactor>
    <cofactor evidence="13">
        <name>Mn(2+)</name>
        <dbReference type="ChEBI" id="CHEBI:29035"/>
    </cofactor>
</comment>
<dbReference type="InterPro" id="IPR004149">
    <property type="entry name" value="Znf_DNAligase_C4"/>
</dbReference>
<evidence type="ECO:0000256" key="12">
    <source>
        <dbReference type="ARBA" id="ARBA00060881"/>
    </source>
</evidence>
<feature type="binding site" evidence="13">
    <location>
        <position position="177"/>
    </location>
    <ligand>
        <name>NAD(+)</name>
        <dbReference type="ChEBI" id="CHEBI:57540"/>
    </ligand>
</feature>
<dbReference type="Proteomes" id="UP000515743">
    <property type="component" value="Chromosome"/>
</dbReference>
<dbReference type="GO" id="GO:0003911">
    <property type="term" value="F:DNA ligase (NAD+) activity"/>
    <property type="evidence" value="ECO:0007669"/>
    <property type="project" value="UniProtKB-UniRule"/>
</dbReference>
<evidence type="ECO:0000256" key="15">
    <source>
        <dbReference type="SAM" id="MobiDB-lite"/>
    </source>
</evidence>